<evidence type="ECO:0000256" key="9">
    <source>
        <dbReference type="ARBA" id="ARBA00041175"/>
    </source>
</evidence>
<dbReference type="EMBL" id="BSKO01000001">
    <property type="protein sequence ID" value="GLO68156.1"/>
    <property type="molecule type" value="Genomic_DNA"/>
</dbReference>
<name>A0ABQ5TQK2_9BACI</name>
<evidence type="ECO:0000256" key="6">
    <source>
        <dbReference type="ARBA" id="ARBA00022683"/>
    </source>
</evidence>
<dbReference type="Proteomes" id="UP001275436">
    <property type="component" value="Unassembled WGS sequence"/>
</dbReference>
<comment type="caution">
    <text evidence="12">The sequence shown here is derived from an EMBL/GenBank/DDBJ whole genome shotgun (WGS) entry which is preliminary data.</text>
</comment>
<evidence type="ECO:0000256" key="7">
    <source>
        <dbReference type="ARBA" id="ARBA00022777"/>
    </source>
</evidence>
<evidence type="ECO:0000313" key="12">
    <source>
        <dbReference type="EMBL" id="GLO68156.1"/>
    </source>
</evidence>
<dbReference type="PANTHER" id="PTHR36203:SF1">
    <property type="entry name" value="ASCORBATE-SPECIFIC PTS SYSTEM EIIA COMPONENT"/>
    <property type="match status" value="1"/>
</dbReference>
<feature type="domain" description="PTS EIIA type-2" evidence="11">
    <location>
        <begin position="2"/>
        <end position="145"/>
    </location>
</feature>
<keyword evidence="6" id="KW-0598">Phosphotransferase system</keyword>
<dbReference type="InterPro" id="IPR002178">
    <property type="entry name" value="PTS_EIIA_type-2_dom"/>
</dbReference>
<dbReference type="SUPFAM" id="SSF55804">
    <property type="entry name" value="Phoshotransferase/anion transport protein"/>
    <property type="match status" value="1"/>
</dbReference>
<keyword evidence="2" id="KW-0813">Transport</keyword>
<evidence type="ECO:0000256" key="8">
    <source>
        <dbReference type="ARBA" id="ARBA00037387"/>
    </source>
</evidence>
<evidence type="ECO:0000256" key="5">
    <source>
        <dbReference type="ARBA" id="ARBA00022679"/>
    </source>
</evidence>
<keyword evidence="4" id="KW-0597">Phosphoprotein</keyword>
<organism evidence="12 13">
    <name type="scientific">Oceanobacillus kimchii</name>
    <dbReference type="NCBI Taxonomy" id="746691"/>
    <lineage>
        <taxon>Bacteria</taxon>
        <taxon>Bacillati</taxon>
        <taxon>Bacillota</taxon>
        <taxon>Bacilli</taxon>
        <taxon>Bacillales</taxon>
        <taxon>Bacillaceae</taxon>
        <taxon>Oceanobacillus</taxon>
    </lineage>
</organism>
<proteinExistence type="predicted"/>
<gene>
    <name evidence="12" type="ORF">MACH08_39400</name>
</gene>
<sequence length="150" mass="16609">MKQLRKNHISILTEAKDWRFAIESSGQLLVKSGAVTEQYVESMVASVEENGPYIVIAPGIAIAHARPNKSVKENALALAILKEPVAFHSKENDPVDLVFSFSAIGDESHLKMIEQLSIFLMKEEQVNELRNASTIEDAYQIILKGSEGNE</sequence>
<comment type="subcellular location">
    <subcellularLocation>
        <location evidence="1">Cytoplasm</location>
    </subcellularLocation>
</comment>
<accession>A0ABQ5TQK2</accession>
<reference evidence="12 13" key="1">
    <citation type="submission" date="2023-02" db="EMBL/GenBank/DDBJ databases">
        <title>Oceanobacillus kimchii IFOP_LL358 isolated form Alexandrium catenella lab strain.</title>
        <authorList>
            <person name="Gajardo G."/>
            <person name="Ueki S."/>
            <person name="Maruyama F."/>
        </authorList>
    </citation>
    <scope>NUCLEOTIDE SEQUENCE [LARGE SCALE GENOMIC DNA]</scope>
    <source>
        <strain evidence="12 13">IFOP_LL358</strain>
    </source>
</reference>
<comment type="function">
    <text evidence="8">The phosphoenolpyruvate-dependent sugar phosphotransferase system (sugar PTS), a major carbohydrate active transport system, catalyzes the phosphorylation of incoming sugar substrates concomitantly with their translocation across the cell membrane. The enzyme II UlaABC PTS system is involved in ascorbate transport.</text>
</comment>
<protein>
    <recommendedName>
        <fullName evidence="9">Ascorbate-specific PTS system EIIA component</fullName>
    </recommendedName>
    <alternativeName>
        <fullName evidence="10">Ascorbate-specific phosphotransferase enzyme IIA component</fullName>
    </alternativeName>
</protein>
<dbReference type="InterPro" id="IPR016152">
    <property type="entry name" value="PTrfase/Anion_transptr"/>
</dbReference>
<dbReference type="CDD" id="cd00211">
    <property type="entry name" value="PTS_IIA_fru"/>
    <property type="match status" value="1"/>
</dbReference>
<dbReference type="Pfam" id="PF00359">
    <property type="entry name" value="PTS_EIIA_2"/>
    <property type="match status" value="1"/>
</dbReference>
<evidence type="ECO:0000256" key="4">
    <source>
        <dbReference type="ARBA" id="ARBA00022553"/>
    </source>
</evidence>
<keyword evidence="5" id="KW-0808">Transferase</keyword>
<keyword evidence="7" id="KW-0418">Kinase</keyword>
<evidence type="ECO:0000256" key="2">
    <source>
        <dbReference type="ARBA" id="ARBA00022448"/>
    </source>
</evidence>
<evidence type="ECO:0000259" key="11">
    <source>
        <dbReference type="PROSITE" id="PS51094"/>
    </source>
</evidence>
<evidence type="ECO:0000256" key="1">
    <source>
        <dbReference type="ARBA" id="ARBA00004496"/>
    </source>
</evidence>
<keyword evidence="13" id="KW-1185">Reference proteome</keyword>
<evidence type="ECO:0000313" key="13">
    <source>
        <dbReference type="Proteomes" id="UP001275436"/>
    </source>
</evidence>
<dbReference type="Gene3D" id="3.40.930.10">
    <property type="entry name" value="Mannitol-specific EII, Chain A"/>
    <property type="match status" value="1"/>
</dbReference>
<dbReference type="PANTHER" id="PTHR36203">
    <property type="entry name" value="ASCORBATE-SPECIFIC PTS SYSTEM EIIA COMPONENT"/>
    <property type="match status" value="1"/>
</dbReference>
<dbReference type="PROSITE" id="PS51094">
    <property type="entry name" value="PTS_EIIA_TYPE_2"/>
    <property type="match status" value="1"/>
</dbReference>
<evidence type="ECO:0000256" key="3">
    <source>
        <dbReference type="ARBA" id="ARBA00022490"/>
    </source>
</evidence>
<keyword evidence="3" id="KW-0963">Cytoplasm</keyword>
<dbReference type="InterPro" id="IPR051351">
    <property type="entry name" value="Ascorbate-PTS_EIIA_comp"/>
</dbReference>
<evidence type="ECO:0000256" key="10">
    <source>
        <dbReference type="ARBA" id="ARBA00042072"/>
    </source>
</evidence>